<keyword evidence="2" id="KW-1185">Reference proteome</keyword>
<protein>
    <submittedName>
        <fullName evidence="1">Uncharacterized protein</fullName>
    </submittedName>
</protein>
<dbReference type="AlphaFoldDB" id="A0A067D3G3"/>
<sequence length="81" mass="9283">MLFLIFDLVKIHSLHRQDSSLGFHLSNSSVPIGIPEIEISVFNGFSKPRLSSIFVDRELHKSHIISRGRGKERPKLARILY</sequence>
<proteinExistence type="predicted"/>
<dbReference type="Proteomes" id="UP000027120">
    <property type="component" value="Unassembled WGS sequence"/>
</dbReference>
<evidence type="ECO:0000313" key="2">
    <source>
        <dbReference type="Proteomes" id="UP000027120"/>
    </source>
</evidence>
<dbReference type="EMBL" id="KK790420">
    <property type="protein sequence ID" value="KDO37519.1"/>
    <property type="molecule type" value="Genomic_DNA"/>
</dbReference>
<reference evidence="1 2" key="1">
    <citation type="submission" date="2014-04" db="EMBL/GenBank/DDBJ databases">
        <authorList>
            <consortium name="International Citrus Genome Consortium"/>
            <person name="Gmitter F."/>
            <person name="Chen C."/>
            <person name="Farmerie W."/>
            <person name="Harkins T."/>
            <person name="Desany B."/>
            <person name="Mohiuddin M."/>
            <person name="Kodira C."/>
            <person name="Borodovsky M."/>
            <person name="Lomsadze A."/>
            <person name="Burns P."/>
            <person name="Jenkins J."/>
            <person name="Prochnik S."/>
            <person name="Shu S."/>
            <person name="Chapman J."/>
            <person name="Pitluck S."/>
            <person name="Schmutz J."/>
            <person name="Rokhsar D."/>
        </authorList>
    </citation>
    <scope>NUCLEOTIDE SEQUENCE</scope>
</reference>
<evidence type="ECO:0000313" key="1">
    <source>
        <dbReference type="EMBL" id="KDO37519.1"/>
    </source>
</evidence>
<organism evidence="1 2">
    <name type="scientific">Citrus sinensis</name>
    <name type="common">Sweet orange</name>
    <name type="synonym">Citrus aurantium var. sinensis</name>
    <dbReference type="NCBI Taxonomy" id="2711"/>
    <lineage>
        <taxon>Eukaryota</taxon>
        <taxon>Viridiplantae</taxon>
        <taxon>Streptophyta</taxon>
        <taxon>Embryophyta</taxon>
        <taxon>Tracheophyta</taxon>
        <taxon>Spermatophyta</taxon>
        <taxon>Magnoliopsida</taxon>
        <taxon>eudicotyledons</taxon>
        <taxon>Gunneridae</taxon>
        <taxon>Pentapetalae</taxon>
        <taxon>rosids</taxon>
        <taxon>malvids</taxon>
        <taxon>Sapindales</taxon>
        <taxon>Rutaceae</taxon>
        <taxon>Aurantioideae</taxon>
        <taxon>Citrus</taxon>
    </lineage>
</organism>
<gene>
    <name evidence="1" type="ORF">CISIN_1g042411mg</name>
</gene>
<name>A0A067D3G3_CITSI</name>
<accession>A0A067D3G3</accession>